<keyword evidence="2" id="KW-1185">Reference proteome</keyword>
<dbReference type="Proteomes" id="UP000008370">
    <property type="component" value="Unassembled WGS sequence"/>
</dbReference>
<dbReference type="GeneID" id="18913821"/>
<proteinExistence type="predicted"/>
<name>K5VC51_PHACS</name>
<evidence type="ECO:0000313" key="1">
    <source>
        <dbReference type="EMBL" id="EKM60501.1"/>
    </source>
</evidence>
<protein>
    <submittedName>
        <fullName evidence="1">Uncharacterized protein</fullName>
    </submittedName>
</protein>
<dbReference type="RefSeq" id="XP_007389957.1">
    <property type="nucleotide sequence ID" value="XM_007389895.1"/>
</dbReference>
<evidence type="ECO:0000313" key="2">
    <source>
        <dbReference type="Proteomes" id="UP000008370"/>
    </source>
</evidence>
<dbReference type="KEGG" id="pco:PHACADRAFT_246490"/>
<organism evidence="1 2">
    <name type="scientific">Phanerochaete carnosa (strain HHB-10118-sp)</name>
    <name type="common">White-rot fungus</name>
    <name type="synonym">Peniophora carnosa</name>
    <dbReference type="NCBI Taxonomy" id="650164"/>
    <lineage>
        <taxon>Eukaryota</taxon>
        <taxon>Fungi</taxon>
        <taxon>Dikarya</taxon>
        <taxon>Basidiomycota</taxon>
        <taxon>Agaricomycotina</taxon>
        <taxon>Agaricomycetes</taxon>
        <taxon>Polyporales</taxon>
        <taxon>Phanerochaetaceae</taxon>
        <taxon>Phanerochaete</taxon>
    </lineage>
</organism>
<accession>K5VC51</accession>
<dbReference type="EMBL" id="JH930468">
    <property type="protein sequence ID" value="EKM60501.1"/>
    <property type="molecule type" value="Genomic_DNA"/>
</dbReference>
<dbReference type="HOGENOM" id="CLU_3051094_0_0_1"/>
<dbReference type="AlphaFoldDB" id="K5VC51"/>
<gene>
    <name evidence="1" type="ORF">PHACADRAFT_246490</name>
</gene>
<dbReference type="InParanoid" id="K5VC51"/>
<sequence>MRVLAWHFGGGTTYSHAKTLRAGLEKTAAWVRTSDSPFLESICLSIACGTVIAQ</sequence>
<reference evidence="1 2" key="1">
    <citation type="journal article" date="2012" name="BMC Genomics">
        <title>Comparative genomics of the white-rot fungi, Phanerochaete carnosa and P. chrysosporium, to elucidate the genetic basis of the distinct wood types they colonize.</title>
        <authorList>
            <person name="Suzuki H."/>
            <person name="MacDonald J."/>
            <person name="Syed K."/>
            <person name="Salamov A."/>
            <person name="Hori C."/>
            <person name="Aerts A."/>
            <person name="Henrissat B."/>
            <person name="Wiebenga A."/>
            <person name="vanKuyk P.A."/>
            <person name="Barry K."/>
            <person name="Lindquist E."/>
            <person name="LaButti K."/>
            <person name="Lapidus A."/>
            <person name="Lucas S."/>
            <person name="Coutinho P."/>
            <person name="Gong Y."/>
            <person name="Samejima M."/>
            <person name="Mahadevan R."/>
            <person name="Abou-Zaid M."/>
            <person name="de Vries R.P."/>
            <person name="Igarashi K."/>
            <person name="Yadav J.S."/>
            <person name="Grigoriev I.V."/>
            <person name="Master E.R."/>
        </authorList>
    </citation>
    <scope>NUCLEOTIDE SEQUENCE [LARGE SCALE GENOMIC DNA]</scope>
    <source>
        <strain evidence="1 2">HHB-10118-sp</strain>
    </source>
</reference>